<organism evidence="2 3">
    <name type="scientific">Chondrus crispus</name>
    <name type="common">Carrageen Irish moss</name>
    <name type="synonym">Polymorpha crispa</name>
    <dbReference type="NCBI Taxonomy" id="2769"/>
    <lineage>
        <taxon>Eukaryota</taxon>
        <taxon>Rhodophyta</taxon>
        <taxon>Florideophyceae</taxon>
        <taxon>Rhodymeniophycidae</taxon>
        <taxon>Gigartinales</taxon>
        <taxon>Gigartinaceae</taxon>
        <taxon>Chondrus</taxon>
    </lineage>
</organism>
<protein>
    <submittedName>
        <fullName evidence="2">Uncharacterized protein</fullName>
    </submittedName>
</protein>
<dbReference type="Gramene" id="CDF36353">
    <property type="protein sequence ID" value="CDF36353"/>
    <property type="gene ID" value="CHC_T00004680001"/>
</dbReference>
<keyword evidence="3" id="KW-1185">Reference proteome</keyword>
<accession>R7QEZ3</accession>
<proteinExistence type="predicted"/>
<dbReference type="RefSeq" id="XP_005716172.1">
    <property type="nucleotide sequence ID" value="XM_005716115.1"/>
</dbReference>
<name>R7QEZ3_CHOCR</name>
<reference evidence="3" key="1">
    <citation type="journal article" date="2013" name="Proc. Natl. Acad. Sci. U.S.A.">
        <title>Genome structure and metabolic features in the red seaweed Chondrus crispus shed light on evolution of the Archaeplastida.</title>
        <authorList>
            <person name="Collen J."/>
            <person name="Porcel B."/>
            <person name="Carre W."/>
            <person name="Ball S.G."/>
            <person name="Chaparro C."/>
            <person name="Tonon T."/>
            <person name="Barbeyron T."/>
            <person name="Michel G."/>
            <person name="Noel B."/>
            <person name="Valentin K."/>
            <person name="Elias M."/>
            <person name="Artiguenave F."/>
            <person name="Arun A."/>
            <person name="Aury J.M."/>
            <person name="Barbosa-Neto J.F."/>
            <person name="Bothwell J.H."/>
            <person name="Bouget F.Y."/>
            <person name="Brillet L."/>
            <person name="Cabello-Hurtado F."/>
            <person name="Capella-Gutierrez S."/>
            <person name="Charrier B."/>
            <person name="Cladiere L."/>
            <person name="Cock J.M."/>
            <person name="Coelho S.M."/>
            <person name="Colleoni C."/>
            <person name="Czjzek M."/>
            <person name="Da Silva C."/>
            <person name="Delage L."/>
            <person name="Denoeud F."/>
            <person name="Deschamps P."/>
            <person name="Dittami S.M."/>
            <person name="Gabaldon T."/>
            <person name="Gachon C.M."/>
            <person name="Groisillier A."/>
            <person name="Herve C."/>
            <person name="Jabbari K."/>
            <person name="Katinka M."/>
            <person name="Kloareg B."/>
            <person name="Kowalczyk N."/>
            <person name="Labadie K."/>
            <person name="Leblanc C."/>
            <person name="Lopez P.J."/>
            <person name="McLachlan D.H."/>
            <person name="Meslet-Cladiere L."/>
            <person name="Moustafa A."/>
            <person name="Nehr Z."/>
            <person name="Nyvall Collen P."/>
            <person name="Panaud O."/>
            <person name="Partensky F."/>
            <person name="Poulain J."/>
            <person name="Rensing S.A."/>
            <person name="Rousvoal S."/>
            <person name="Samson G."/>
            <person name="Symeonidi A."/>
            <person name="Weissenbach J."/>
            <person name="Zambounis A."/>
            <person name="Wincker P."/>
            <person name="Boyen C."/>
        </authorList>
    </citation>
    <scope>NUCLEOTIDE SEQUENCE [LARGE SCALE GENOMIC DNA]</scope>
    <source>
        <strain evidence="3">cv. Stackhouse</strain>
    </source>
</reference>
<dbReference type="AlphaFoldDB" id="R7QEZ3"/>
<sequence>MDDDEGDDDDDKDDEDDEDEGDAEELGGAEENGTGSADGANDASLSFEDVGEVSNAQTAGANVGGESTNDEL</sequence>
<feature type="compositionally biased region" description="Acidic residues" evidence="1">
    <location>
        <begin position="1"/>
        <end position="28"/>
    </location>
</feature>
<evidence type="ECO:0000313" key="2">
    <source>
        <dbReference type="EMBL" id="CDF36353.1"/>
    </source>
</evidence>
<dbReference type="EMBL" id="HG001774">
    <property type="protein sequence ID" value="CDF36353.1"/>
    <property type="molecule type" value="Genomic_DNA"/>
</dbReference>
<evidence type="ECO:0000256" key="1">
    <source>
        <dbReference type="SAM" id="MobiDB-lite"/>
    </source>
</evidence>
<feature type="region of interest" description="Disordered" evidence="1">
    <location>
        <begin position="1"/>
        <end position="72"/>
    </location>
</feature>
<dbReference type="GeneID" id="17323888"/>
<evidence type="ECO:0000313" key="3">
    <source>
        <dbReference type="Proteomes" id="UP000012073"/>
    </source>
</evidence>
<dbReference type="Proteomes" id="UP000012073">
    <property type="component" value="Unassembled WGS sequence"/>
</dbReference>
<dbReference type="KEGG" id="ccp:CHC_T00004680001"/>
<gene>
    <name evidence="2" type="ORF">CHC_T00004680001</name>
</gene>